<evidence type="ECO:0000313" key="1">
    <source>
        <dbReference type="EMBL" id="PIU24531.1"/>
    </source>
</evidence>
<proteinExistence type="predicted"/>
<dbReference type="AlphaFoldDB" id="A0A2M6YCW8"/>
<evidence type="ECO:0000313" key="2">
    <source>
        <dbReference type="Proteomes" id="UP000229896"/>
    </source>
</evidence>
<protein>
    <recommendedName>
        <fullName evidence="3">Protein kinase domain-containing protein</fullName>
    </recommendedName>
</protein>
<dbReference type="EMBL" id="PEXI01000022">
    <property type="protein sequence ID" value="PIU24531.1"/>
    <property type="molecule type" value="Genomic_DNA"/>
</dbReference>
<sequence length="200" mass="23852">MTNKIEKIIKDLDFQIARKLDDDDSVGHYIFVGFIKGREVLLKITTKKNNYKFSRFKKELLVDKILEKHNKDLKKPLFVKVDILSSGENNDYFWIIRKYYPGQSLALYRPKGMNFGYDIIRRNFLLSRKNLMDQIIENIEAIYTLDTDFRKLGVEKKDFMCRFVQEIDFEKLSGKTGIDFSKHKDFCLRNKAKYYDKSNI</sequence>
<organism evidence="1 2">
    <name type="scientific">Candidatus Berkelbacteria bacterium CG08_land_8_20_14_0_20_39_8</name>
    <dbReference type="NCBI Taxonomy" id="1974511"/>
    <lineage>
        <taxon>Bacteria</taxon>
        <taxon>Candidatus Berkelbacteria</taxon>
    </lineage>
</organism>
<evidence type="ECO:0008006" key="3">
    <source>
        <dbReference type="Google" id="ProtNLM"/>
    </source>
</evidence>
<comment type="caution">
    <text evidence="1">The sequence shown here is derived from an EMBL/GenBank/DDBJ whole genome shotgun (WGS) entry which is preliminary data.</text>
</comment>
<reference evidence="2" key="1">
    <citation type="submission" date="2017-09" db="EMBL/GenBank/DDBJ databases">
        <title>Depth-based differentiation of microbial function through sediment-hosted aquifers and enrichment of novel symbionts in the deep terrestrial subsurface.</title>
        <authorList>
            <person name="Probst A.J."/>
            <person name="Ladd B."/>
            <person name="Jarett J.K."/>
            <person name="Geller-Mcgrath D.E."/>
            <person name="Sieber C.M.K."/>
            <person name="Emerson J.B."/>
            <person name="Anantharaman K."/>
            <person name="Thomas B.C."/>
            <person name="Malmstrom R."/>
            <person name="Stieglmeier M."/>
            <person name="Klingl A."/>
            <person name="Woyke T."/>
            <person name="Ryan C.M."/>
            <person name="Banfield J.F."/>
        </authorList>
    </citation>
    <scope>NUCLEOTIDE SEQUENCE [LARGE SCALE GENOMIC DNA]</scope>
</reference>
<dbReference type="Proteomes" id="UP000229896">
    <property type="component" value="Unassembled WGS sequence"/>
</dbReference>
<name>A0A2M6YCW8_9BACT</name>
<dbReference type="SUPFAM" id="SSF56112">
    <property type="entry name" value="Protein kinase-like (PK-like)"/>
    <property type="match status" value="1"/>
</dbReference>
<gene>
    <name evidence="1" type="ORF">COT12_00575</name>
</gene>
<dbReference type="InterPro" id="IPR011009">
    <property type="entry name" value="Kinase-like_dom_sf"/>
</dbReference>
<accession>A0A2M6YCW8</accession>